<dbReference type="Gene3D" id="1.10.357.20">
    <property type="entry name" value="SLC41 divalent cation transporters, integral membrane domain"/>
    <property type="match status" value="1"/>
</dbReference>
<dbReference type="InterPro" id="IPR000644">
    <property type="entry name" value="CBS_dom"/>
</dbReference>
<evidence type="ECO:0000256" key="6">
    <source>
        <dbReference type="ARBA" id="ARBA00022989"/>
    </source>
</evidence>
<feature type="compositionally biased region" description="Basic and acidic residues" evidence="9">
    <location>
        <begin position="1"/>
        <end position="15"/>
    </location>
</feature>
<dbReference type="InterPro" id="IPR006667">
    <property type="entry name" value="SLC41_membr_dom"/>
</dbReference>
<evidence type="ECO:0000256" key="4">
    <source>
        <dbReference type="ARBA" id="ARBA00022692"/>
    </source>
</evidence>
<feature type="domain" description="CBS" evidence="11">
    <location>
        <begin position="98"/>
        <end position="158"/>
    </location>
</feature>
<comment type="subcellular location">
    <subcellularLocation>
        <location evidence="1">Membrane</location>
        <topology evidence="1">Multi-pass membrane protein</topology>
    </subcellularLocation>
</comment>
<evidence type="ECO:0000256" key="8">
    <source>
        <dbReference type="PROSITE-ProRule" id="PRU00703"/>
    </source>
</evidence>
<dbReference type="GO" id="GO:0008324">
    <property type="term" value="F:monoatomic cation transmembrane transporter activity"/>
    <property type="evidence" value="ECO:0007669"/>
    <property type="project" value="InterPro"/>
</dbReference>
<keyword evidence="13" id="KW-1185">Reference proteome</keyword>
<feature type="transmembrane region" description="Helical" evidence="10">
    <location>
        <begin position="348"/>
        <end position="375"/>
    </location>
</feature>
<dbReference type="InterPro" id="IPR036739">
    <property type="entry name" value="SLC41_membr_dom_sf"/>
</dbReference>
<feature type="transmembrane region" description="Helical" evidence="10">
    <location>
        <begin position="316"/>
        <end position="336"/>
    </location>
</feature>
<keyword evidence="3" id="KW-0813">Transport</keyword>
<dbReference type="STRING" id="887062.HGR_04393"/>
<dbReference type="Gene3D" id="3.10.580.10">
    <property type="entry name" value="CBS-domain"/>
    <property type="match status" value="1"/>
</dbReference>
<sequence>MDHHHTNEASADARPRRAGLSTAIAQRDDREAAKLLRDEAPELSSALLLELHPGRATAILDLFPADYAERVCAATPPIQVSQWVRNQAYPQGSVGRFMDPVYAVFPPRLTVGETIERLRELIKQAFITYGFIVDEAGRLRGVITMRDLLFAEHERTLEAVMIASPFSLDARMPLAEAMKAVLSRHYPVYPVCDGDGRLVGLVRGQVLFEEQNFEISAQPASMVGVEEERLTTPWQRCLKLRHPWLQFNLLTAFLAAAVVGVFQETLNQLVILALFLPVLAGQSGNTGCQALAVTLRGLTLGEVRPGRERALVAKEAWLGLLNGLLVGLVSAVGMYVTAASQHNPAAPWLALAILLAMVGSCVVSGISGAMIPLTLKRLGADPATASSIFLTTATDVASMGLFLGLATVLILW</sequence>
<reference evidence="12 13" key="1">
    <citation type="journal article" date="2011" name="EMBO J.">
        <title>Structural diversity of bacterial flagellar motors.</title>
        <authorList>
            <person name="Chen S."/>
            <person name="Beeby M."/>
            <person name="Murphy G.E."/>
            <person name="Leadbetter J.R."/>
            <person name="Hendrixson D.R."/>
            <person name="Briegel A."/>
            <person name="Li Z."/>
            <person name="Shi J."/>
            <person name="Tocheva E.I."/>
            <person name="Muller A."/>
            <person name="Dobro M.J."/>
            <person name="Jensen G.J."/>
        </authorList>
    </citation>
    <scope>NUCLEOTIDE SEQUENCE [LARGE SCALE GENOMIC DNA]</scope>
    <source>
        <strain evidence="12 13">ATCC 19624</strain>
    </source>
</reference>
<evidence type="ECO:0000256" key="1">
    <source>
        <dbReference type="ARBA" id="ARBA00004141"/>
    </source>
</evidence>
<feature type="region of interest" description="Disordered" evidence="9">
    <location>
        <begin position="1"/>
        <end position="23"/>
    </location>
</feature>
<dbReference type="PROSITE" id="PS51371">
    <property type="entry name" value="CBS"/>
    <property type="match status" value="2"/>
</dbReference>
<dbReference type="InterPro" id="IPR046342">
    <property type="entry name" value="CBS_dom_sf"/>
</dbReference>
<dbReference type="AlphaFoldDB" id="F3KR03"/>
<dbReference type="EMBL" id="AEGR01000042">
    <property type="protein sequence ID" value="EGI77704.1"/>
    <property type="molecule type" value="Genomic_DNA"/>
</dbReference>
<keyword evidence="4 10" id="KW-0812">Transmembrane</keyword>
<dbReference type="OrthoDB" id="9790355at2"/>
<evidence type="ECO:0000256" key="2">
    <source>
        <dbReference type="ARBA" id="ARBA00009749"/>
    </source>
</evidence>
<dbReference type="GO" id="GO:0016020">
    <property type="term" value="C:membrane"/>
    <property type="evidence" value="ECO:0007669"/>
    <property type="project" value="UniProtKB-SubCell"/>
</dbReference>
<proteinExistence type="inferred from homology"/>
<dbReference type="PANTHER" id="PTHR41394:SF5">
    <property type="entry name" value="SLC41A_MGTE INTEGRAL MEMBRANE DOMAIN-CONTAINING PROTEIN"/>
    <property type="match status" value="1"/>
</dbReference>
<protein>
    <submittedName>
        <fullName evidence="12">Mg2+/Co2+ transporter</fullName>
    </submittedName>
</protein>
<accession>F3KR03</accession>
<comment type="similarity">
    <text evidence="2">Belongs to the SLC41A transporter family.</text>
</comment>
<evidence type="ECO:0000256" key="7">
    <source>
        <dbReference type="ARBA" id="ARBA00023136"/>
    </source>
</evidence>
<keyword evidence="5" id="KW-0460">Magnesium</keyword>
<evidence type="ECO:0000256" key="3">
    <source>
        <dbReference type="ARBA" id="ARBA00022448"/>
    </source>
</evidence>
<name>F3KR03_9BURK</name>
<dbReference type="eggNOG" id="COG2239">
    <property type="taxonomic scope" value="Bacteria"/>
</dbReference>
<dbReference type="RefSeq" id="WP_006296858.1">
    <property type="nucleotide sequence ID" value="NZ_AEGR01000042.1"/>
</dbReference>
<dbReference type="SUPFAM" id="SSF161093">
    <property type="entry name" value="MgtE membrane domain-like"/>
    <property type="match status" value="1"/>
</dbReference>
<evidence type="ECO:0000259" key="11">
    <source>
        <dbReference type="PROSITE" id="PS51371"/>
    </source>
</evidence>
<organism evidence="12 13">
    <name type="scientific">Hylemonella gracilis ATCC 19624</name>
    <dbReference type="NCBI Taxonomy" id="887062"/>
    <lineage>
        <taxon>Bacteria</taxon>
        <taxon>Pseudomonadati</taxon>
        <taxon>Pseudomonadota</taxon>
        <taxon>Betaproteobacteria</taxon>
        <taxon>Burkholderiales</taxon>
        <taxon>Comamonadaceae</taxon>
        <taxon>Hylemonella</taxon>
    </lineage>
</organism>
<feature type="transmembrane region" description="Helical" evidence="10">
    <location>
        <begin position="244"/>
        <end position="263"/>
    </location>
</feature>
<dbReference type="Pfam" id="PF00571">
    <property type="entry name" value="CBS"/>
    <property type="match status" value="2"/>
</dbReference>
<dbReference type="PANTHER" id="PTHR41394">
    <property type="entry name" value="MAGNESIUM TRANSPORTER MGTE"/>
    <property type="match status" value="1"/>
</dbReference>
<evidence type="ECO:0000256" key="5">
    <source>
        <dbReference type="ARBA" id="ARBA00022842"/>
    </source>
</evidence>
<comment type="caution">
    <text evidence="12">The sequence shown here is derived from an EMBL/GenBank/DDBJ whole genome shotgun (WGS) entry which is preliminary data.</text>
</comment>
<gene>
    <name evidence="12" type="ORF">HGR_04393</name>
</gene>
<dbReference type="SUPFAM" id="SSF54631">
    <property type="entry name" value="CBS-domain pair"/>
    <property type="match status" value="1"/>
</dbReference>
<feature type="transmembrane region" description="Helical" evidence="10">
    <location>
        <begin position="269"/>
        <end position="295"/>
    </location>
</feature>
<evidence type="ECO:0000313" key="12">
    <source>
        <dbReference type="EMBL" id="EGI77704.1"/>
    </source>
</evidence>
<feature type="domain" description="CBS" evidence="11">
    <location>
        <begin position="161"/>
        <end position="217"/>
    </location>
</feature>
<keyword evidence="7 10" id="KW-0472">Membrane</keyword>
<evidence type="ECO:0000256" key="9">
    <source>
        <dbReference type="SAM" id="MobiDB-lite"/>
    </source>
</evidence>
<feature type="transmembrane region" description="Helical" evidence="10">
    <location>
        <begin position="387"/>
        <end position="411"/>
    </location>
</feature>
<keyword evidence="8" id="KW-0129">CBS domain</keyword>
<dbReference type="Proteomes" id="UP000016368">
    <property type="component" value="Unassembled WGS sequence"/>
</dbReference>
<dbReference type="Pfam" id="PF01769">
    <property type="entry name" value="MgtE"/>
    <property type="match status" value="1"/>
</dbReference>
<evidence type="ECO:0000313" key="13">
    <source>
        <dbReference type="Proteomes" id="UP000016368"/>
    </source>
</evidence>
<keyword evidence="6 10" id="KW-1133">Transmembrane helix</keyword>
<evidence type="ECO:0000256" key="10">
    <source>
        <dbReference type="SAM" id="Phobius"/>
    </source>
</evidence>